<dbReference type="PANTHER" id="PTHR10357">
    <property type="entry name" value="ALPHA-AMYLASE FAMILY MEMBER"/>
    <property type="match status" value="1"/>
</dbReference>
<dbReference type="NCBIfam" id="NF008183">
    <property type="entry name" value="PRK10933.1"/>
    <property type="match status" value="1"/>
</dbReference>
<evidence type="ECO:0000256" key="2">
    <source>
        <dbReference type="ARBA" id="ARBA00023295"/>
    </source>
</evidence>
<evidence type="ECO:0000259" key="3">
    <source>
        <dbReference type="SMART" id="SM00642"/>
    </source>
</evidence>
<sequence>MVQEAAAYKRKWWKESVVYQIYPRSFMDTNGDGIGDLKGITSKLDYLHDLGVDVIWVCPFYKSPNDDNGYDISDYYAISEEFGTMEDFEQLLAEAHRKGIKVIADLVLNHTSDEHPWFVEARESKDSPKRDYYIWRKAKENNEPPSNWGSFFGGSAWEFDEQSGEYYLHIFNRKQPDLNWENPLLIEELHRMVRWWLDKGLDGFRIDAINHIVKMENFPDAEAPAHEKIVSAHHYFSNLPKVHEHIQNLNREVLSHYDIMTVGEAANTGPEEALLYVGEDRDELNMVFHFEHLGMDFGNEGLEGWEKTPWQLSQLKEIINQWQTKLHNKGWNANFWSNHDQPRAISRFGNDQEFRIESAKLLATLMFMLEGTPYIYQGEEIGMTNIKFDSIDDYRDSVTQYFYRQAQQEGWAEDRIMRAIHQSSRDNARTPMQWNDHSHGGFTTGTPWIQVNPNASWINVESAENEPNSILNYYKKLISVRKGHLVAVYGKYEPILPEHSSILAFTRTLGNEQLFVVMNFSATRAHLEIPEALADQSFELLLSNVESDTDKILAEGHLQPYESRIYSKVVKPC</sequence>
<keyword evidence="2" id="KW-0326">Glycosidase</keyword>
<dbReference type="SMART" id="SM00642">
    <property type="entry name" value="Aamy"/>
    <property type="match status" value="1"/>
</dbReference>
<dbReference type="Pfam" id="PF00128">
    <property type="entry name" value="Alpha-amylase"/>
    <property type="match status" value="1"/>
</dbReference>
<reference evidence="4 5" key="1">
    <citation type="submission" date="2021-07" db="EMBL/GenBank/DDBJ databases">
        <title>Paenibacillus radiodurans sp. nov., isolated from the southeastern edge of Tengger Desert.</title>
        <authorList>
            <person name="Zhang G."/>
        </authorList>
    </citation>
    <scope>NUCLEOTIDE SEQUENCE [LARGE SCALE GENOMIC DNA]</scope>
    <source>
        <strain evidence="4 5">DT7-4</strain>
    </source>
</reference>
<dbReference type="InterPro" id="IPR013780">
    <property type="entry name" value="Glyco_hydro_b"/>
</dbReference>
<dbReference type="InterPro" id="IPR032091">
    <property type="entry name" value="Malt_amylase-like_C"/>
</dbReference>
<dbReference type="InterPro" id="IPR006047">
    <property type="entry name" value="GH13_cat_dom"/>
</dbReference>
<dbReference type="Proteomes" id="UP000812277">
    <property type="component" value="Unassembled WGS sequence"/>
</dbReference>
<name>A0ABS7D732_9BACL</name>
<dbReference type="PANTHER" id="PTHR10357:SF179">
    <property type="entry name" value="NEUTRAL AND BASIC AMINO ACID TRANSPORT PROTEIN RBAT"/>
    <property type="match status" value="1"/>
</dbReference>
<organism evidence="4 5">
    <name type="scientific">Paenibacillus oenotherae</name>
    <dbReference type="NCBI Taxonomy" id="1435645"/>
    <lineage>
        <taxon>Bacteria</taxon>
        <taxon>Bacillati</taxon>
        <taxon>Bacillota</taxon>
        <taxon>Bacilli</taxon>
        <taxon>Bacillales</taxon>
        <taxon>Paenibacillaceae</taxon>
        <taxon>Paenibacillus</taxon>
    </lineage>
</organism>
<dbReference type="InterPro" id="IPR045857">
    <property type="entry name" value="O16G_dom_2"/>
</dbReference>
<dbReference type="InterPro" id="IPR017853">
    <property type="entry name" value="GH"/>
</dbReference>
<keyword evidence="5" id="KW-1185">Reference proteome</keyword>
<evidence type="ECO:0000313" key="4">
    <source>
        <dbReference type="EMBL" id="MBW7475705.1"/>
    </source>
</evidence>
<comment type="caution">
    <text evidence="4">The sequence shown here is derived from an EMBL/GenBank/DDBJ whole genome shotgun (WGS) entry which is preliminary data.</text>
</comment>
<dbReference type="Gene3D" id="3.90.400.10">
    <property type="entry name" value="Oligo-1,6-glucosidase, Domain 2"/>
    <property type="match status" value="1"/>
</dbReference>
<protein>
    <submittedName>
        <fullName evidence="4">Alpha-glucosidase</fullName>
    </submittedName>
</protein>
<dbReference type="Gene3D" id="3.20.20.80">
    <property type="entry name" value="Glycosidases"/>
    <property type="match status" value="1"/>
</dbReference>
<dbReference type="Pfam" id="PF16657">
    <property type="entry name" value="Malt_amylase_C"/>
    <property type="match status" value="1"/>
</dbReference>
<gene>
    <name evidence="4" type="ORF">K0T92_13205</name>
</gene>
<evidence type="ECO:0000256" key="1">
    <source>
        <dbReference type="ARBA" id="ARBA00008061"/>
    </source>
</evidence>
<accession>A0ABS7D732</accession>
<dbReference type="CDD" id="cd11333">
    <property type="entry name" value="AmyAc_SI_OligoGlu_DGase"/>
    <property type="match status" value="1"/>
</dbReference>
<dbReference type="EMBL" id="JAHZIJ010000008">
    <property type="protein sequence ID" value="MBW7475705.1"/>
    <property type="molecule type" value="Genomic_DNA"/>
</dbReference>
<evidence type="ECO:0000313" key="5">
    <source>
        <dbReference type="Proteomes" id="UP000812277"/>
    </source>
</evidence>
<dbReference type="Gene3D" id="2.60.40.1180">
    <property type="entry name" value="Golgi alpha-mannosidase II"/>
    <property type="match status" value="1"/>
</dbReference>
<dbReference type="SUPFAM" id="SSF51445">
    <property type="entry name" value="(Trans)glycosidases"/>
    <property type="match status" value="1"/>
</dbReference>
<proteinExistence type="inferred from homology"/>
<dbReference type="SUPFAM" id="SSF51011">
    <property type="entry name" value="Glycosyl hydrolase domain"/>
    <property type="match status" value="1"/>
</dbReference>
<feature type="domain" description="Glycosyl hydrolase family 13 catalytic" evidence="3">
    <location>
        <begin position="20"/>
        <end position="429"/>
    </location>
</feature>
<comment type="similarity">
    <text evidence="1">Belongs to the glycosyl hydrolase 13 family.</text>
</comment>
<dbReference type="RefSeq" id="WP_219872951.1">
    <property type="nucleotide sequence ID" value="NZ_JAHZIJ010000008.1"/>
</dbReference>
<keyword evidence="2" id="KW-0378">Hydrolase</keyword>